<name>A0A6J6NXS6_9ZZZZ</name>
<feature type="domain" description="ABC transmembrane type-1" evidence="6">
    <location>
        <begin position="26"/>
        <end position="222"/>
    </location>
</feature>
<dbReference type="GO" id="GO:0016020">
    <property type="term" value="C:membrane"/>
    <property type="evidence" value="ECO:0007669"/>
    <property type="project" value="UniProtKB-SubCell"/>
</dbReference>
<feature type="transmembrane region" description="Helical" evidence="5">
    <location>
        <begin position="152"/>
        <end position="181"/>
    </location>
</feature>
<dbReference type="SUPFAM" id="SSF161098">
    <property type="entry name" value="MetI-like"/>
    <property type="match status" value="1"/>
</dbReference>
<dbReference type="NCBIfam" id="NF038017">
    <property type="entry name" value="ABC_perm1"/>
    <property type="match status" value="1"/>
</dbReference>
<feature type="transmembrane region" description="Helical" evidence="5">
    <location>
        <begin position="32"/>
        <end position="53"/>
    </location>
</feature>
<feature type="transmembrane region" description="Helical" evidence="5">
    <location>
        <begin position="106"/>
        <end position="131"/>
    </location>
</feature>
<keyword evidence="3 5" id="KW-1133">Transmembrane helix</keyword>
<evidence type="ECO:0000256" key="1">
    <source>
        <dbReference type="ARBA" id="ARBA00004141"/>
    </source>
</evidence>
<evidence type="ECO:0000256" key="2">
    <source>
        <dbReference type="ARBA" id="ARBA00022692"/>
    </source>
</evidence>
<dbReference type="Pfam" id="PF00528">
    <property type="entry name" value="BPD_transp_1"/>
    <property type="match status" value="1"/>
</dbReference>
<evidence type="ECO:0000256" key="5">
    <source>
        <dbReference type="SAM" id="Phobius"/>
    </source>
</evidence>
<dbReference type="PANTHER" id="PTHR43632">
    <property type="entry name" value="PERMEASE COMPONENT OF TUNGSTATE ABC TRANSPORTER"/>
    <property type="match status" value="1"/>
</dbReference>
<dbReference type="CDD" id="cd06261">
    <property type="entry name" value="TM_PBP2"/>
    <property type="match status" value="1"/>
</dbReference>
<evidence type="ECO:0000256" key="4">
    <source>
        <dbReference type="ARBA" id="ARBA00023136"/>
    </source>
</evidence>
<protein>
    <submittedName>
        <fullName evidence="7">Unannotated protein</fullName>
    </submittedName>
</protein>
<dbReference type="InterPro" id="IPR049783">
    <property type="entry name" value="ABC_perm_TupB-like"/>
</dbReference>
<dbReference type="EMBL" id="CAEZXR010000030">
    <property type="protein sequence ID" value="CAB4690762.1"/>
    <property type="molecule type" value="Genomic_DNA"/>
</dbReference>
<dbReference type="InterPro" id="IPR035906">
    <property type="entry name" value="MetI-like_sf"/>
</dbReference>
<dbReference type="Gene3D" id="1.10.3720.10">
    <property type="entry name" value="MetI-like"/>
    <property type="match status" value="1"/>
</dbReference>
<evidence type="ECO:0000256" key="3">
    <source>
        <dbReference type="ARBA" id="ARBA00022989"/>
    </source>
</evidence>
<dbReference type="AlphaFoldDB" id="A0A6J6NXS6"/>
<gene>
    <name evidence="7" type="ORF">UFOPK2579_00394</name>
</gene>
<dbReference type="InterPro" id="IPR000515">
    <property type="entry name" value="MetI-like"/>
</dbReference>
<comment type="subcellular location">
    <subcellularLocation>
        <location evidence="1">Membrane</location>
        <topology evidence="1">Multi-pass membrane protein</topology>
    </subcellularLocation>
</comment>
<keyword evidence="4 5" id="KW-0472">Membrane</keyword>
<dbReference type="PANTHER" id="PTHR43632:SF1">
    <property type="entry name" value="PERMEASE COMPONENT OF TUNGSTATE ABC TRANSPORTER"/>
    <property type="match status" value="1"/>
</dbReference>
<reference evidence="7" key="1">
    <citation type="submission" date="2020-05" db="EMBL/GenBank/DDBJ databases">
        <authorList>
            <person name="Chiriac C."/>
            <person name="Salcher M."/>
            <person name="Ghai R."/>
            <person name="Kavagutti S V."/>
        </authorList>
    </citation>
    <scope>NUCLEOTIDE SEQUENCE</scope>
</reference>
<evidence type="ECO:0000259" key="6">
    <source>
        <dbReference type="PROSITE" id="PS50928"/>
    </source>
</evidence>
<feature type="transmembrane region" description="Helical" evidence="5">
    <location>
        <begin position="65"/>
        <end position="86"/>
    </location>
</feature>
<evidence type="ECO:0000313" key="7">
    <source>
        <dbReference type="EMBL" id="CAB4690762.1"/>
    </source>
</evidence>
<keyword evidence="2 5" id="KW-0812">Transmembrane</keyword>
<dbReference type="GO" id="GO:0055085">
    <property type="term" value="P:transmembrane transport"/>
    <property type="evidence" value="ECO:0007669"/>
    <property type="project" value="InterPro"/>
</dbReference>
<accession>A0A6J6NXS6</accession>
<sequence length="239" mass="24718">MRFFLEGLAEAWDIVWAHEPWLVQLVVVTLKVAFISTGVALLIGLPLGLALGLGRFRGRGVLMTLANAGLGLPPVIVGLVFALLMFPQAPLGRFHLLFTLNGVLVAQTALALPIVVALTASAVRGVAPGLLAQARAYRARRWRVCVLALREARVGIMAATIAAVGSGLSEVGAVVLVGGNIDGLDQTLASAALQRIEAARFAEGLAIGIVLLGLILVITAALTVLQAGGGATRRVGRSS</sequence>
<organism evidence="7">
    <name type="scientific">freshwater metagenome</name>
    <dbReference type="NCBI Taxonomy" id="449393"/>
    <lineage>
        <taxon>unclassified sequences</taxon>
        <taxon>metagenomes</taxon>
        <taxon>ecological metagenomes</taxon>
    </lineage>
</organism>
<feature type="transmembrane region" description="Helical" evidence="5">
    <location>
        <begin position="201"/>
        <end position="225"/>
    </location>
</feature>
<dbReference type="PROSITE" id="PS50928">
    <property type="entry name" value="ABC_TM1"/>
    <property type="match status" value="1"/>
</dbReference>
<proteinExistence type="predicted"/>